<dbReference type="EMBL" id="FOVL01000005">
    <property type="protein sequence ID" value="SFN46027.1"/>
    <property type="molecule type" value="Genomic_DNA"/>
</dbReference>
<name>A0A1I4Z772_9FLAO</name>
<keyword evidence="5" id="KW-1003">Cell membrane</keyword>
<evidence type="ECO:0000256" key="16">
    <source>
        <dbReference type="ARBA" id="ARBA00034000"/>
    </source>
</evidence>
<proteinExistence type="inferred from homology"/>
<evidence type="ECO:0000256" key="2">
    <source>
        <dbReference type="ARBA" id="ARBA00004752"/>
    </source>
</evidence>
<evidence type="ECO:0000256" key="13">
    <source>
        <dbReference type="ARBA" id="ARBA00023136"/>
    </source>
</evidence>
<dbReference type="InterPro" id="IPR001460">
    <property type="entry name" value="PCN-bd_Tpept"/>
</dbReference>
<evidence type="ECO:0000313" key="22">
    <source>
        <dbReference type="EMBL" id="SFN46027.1"/>
    </source>
</evidence>
<dbReference type="InterPro" id="IPR012338">
    <property type="entry name" value="Beta-lactam/transpept-like"/>
</dbReference>
<dbReference type="GO" id="GO:0009252">
    <property type="term" value="P:peptidoglycan biosynthetic process"/>
    <property type="evidence" value="ECO:0007669"/>
    <property type="project" value="UniProtKB-KW"/>
</dbReference>
<evidence type="ECO:0000256" key="8">
    <source>
        <dbReference type="ARBA" id="ARBA00022676"/>
    </source>
</evidence>
<keyword evidence="6" id="KW-0121">Carboxypeptidase</keyword>
<evidence type="ECO:0000256" key="3">
    <source>
        <dbReference type="ARBA" id="ARBA00007090"/>
    </source>
</evidence>
<keyword evidence="11" id="KW-0133">Cell shape</keyword>
<dbReference type="PANTHER" id="PTHR32282">
    <property type="entry name" value="BINDING PROTEIN TRANSPEPTIDASE, PUTATIVE-RELATED"/>
    <property type="match status" value="1"/>
</dbReference>
<evidence type="ECO:0000259" key="21">
    <source>
        <dbReference type="Pfam" id="PF00912"/>
    </source>
</evidence>
<dbReference type="GO" id="GO:0071555">
    <property type="term" value="P:cell wall organization"/>
    <property type="evidence" value="ECO:0007669"/>
    <property type="project" value="UniProtKB-KW"/>
</dbReference>
<keyword evidence="19" id="KW-1133">Transmembrane helix</keyword>
<evidence type="ECO:0000256" key="17">
    <source>
        <dbReference type="ARBA" id="ARBA00049902"/>
    </source>
</evidence>
<comment type="pathway">
    <text evidence="2">Cell wall biogenesis; peptidoglycan biosynthesis.</text>
</comment>
<evidence type="ECO:0000256" key="9">
    <source>
        <dbReference type="ARBA" id="ARBA00022679"/>
    </source>
</evidence>
<evidence type="ECO:0000256" key="12">
    <source>
        <dbReference type="ARBA" id="ARBA00022984"/>
    </source>
</evidence>
<dbReference type="GO" id="GO:0008658">
    <property type="term" value="F:penicillin binding"/>
    <property type="evidence" value="ECO:0007669"/>
    <property type="project" value="InterPro"/>
</dbReference>
<dbReference type="PANTHER" id="PTHR32282:SF11">
    <property type="entry name" value="PENICILLIN-BINDING PROTEIN 1B"/>
    <property type="match status" value="1"/>
</dbReference>
<dbReference type="GO" id="GO:0009002">
    <property type="term" value="F:serine-type D-Ala-D-Ala carboxypeptidase activity"/>
    <property type="evidence" value="ECO:0007669"/>
    <property type="project" value="UniProtKB-EC"/>
</dbReference>
<dbReference type="InterPro" id="IPR023346">
    <property type="entry name" value="Lysozyme-like_dom_sf"/>
</dbReference>
<keyword evidence="9" id="KW-0808">Transferase</keyword>
<dbReference type="GO" id="GO:0008955">
    <property type="term" value="F:peptidoglycan glycosyltransferase activity"/>
    <property type="evidence" value="ECO:0007669"/>
    <property type="project" value="UniProtKB-EC"/>
</dbReference>
<dbReference type="Pfam" id="PF00905">
    <property type="entry name" value="Transpeptidase"/>
    <property type="match status" value="1"/>
</dbReference>
<keyword evidence="19" id="KW-0812">Transmembrane</keyword>
<evidence type="ECO:0000256" key="15">
    <source>
        <dbReference type="ARBA" id="ARBA00023316"/>
    </source>
</evidence>
<reference evidence="22 23" key="1">
    <citation type="submission" date="2016-10" db="EMBL/GenBank/DDBJ databases">
        <authorList>
            <person name="de Groot N.N."/>
        </authorList>
    </citation>
    <scope>NUCLEOTIDE SEQUENCE [LARGE SCALE GENOMIC DNA]</scope>
    <source>
        <strain evidence="22 23">DSM 17794</strain>
    </source>
</reference>
<evidence type="ECO:0000256" key="5">
    <source>
        <dbReference type="ARBA" id="ARBA00022475"/>
    </source>
</evidence>
<dbReference type="GO" id="GO:0005886">
    <property type="term" value="C:plasma membrane"/>
    <property type="evidence" value="ECO:0007669"/>
    <property type="project" value="UniProtKB-SubCell"/>
</dbReference>
<evidence type="ECO:0000256" key="6">
    <source>
        <dbReference type="ARBA" id="ARBA00022645"/>
    </source>
</evidence>
<dbReference type="InterPro" id="IPR050396">
    <property type="entry name" value="Glycosyltr_51/Transpeptidase"/>
</dbReference>
<comment type="similarity">
    <text evidence="3">In the C-terminal section; belongs to the transpeptidase family.</text>
</comment>
<organism evidence="22 23">
    <name type="scientific">Salegentibacter flavus</name>
    <dbReference type="NCBI Taxonomy" id="287099"/>
    <lineage>
        <taxon>Bacteria</taxon>
        <taxon>Pseudomonadati</taxon>
        <taxon>Bacteroidota</taxon>
        <taxon>Flavobacteriia</taxon>
        <taxon>Flavobacteriales</taxon>
        <taxon>Flavobacteriaceae</taxon>
        <taxon>Salegentibacter</taxon>
    </lineage>
</organism>
<evidence type="ECO:0000256" key="19">
    <source>
        <dbReference type="SAM" id="Phobius"/>
    </source>
</evidence>
<evidence type="ECO:0000313" key="23">
    <source>
        <dbReference type="Proteomes" id="UP000199153"/>
    </source>
</evidence>
<feature type="compositionally biased region" description="Basic and acidic residues" evidence="18">
    <location>
        <begin position="739"/>
        <end position="759"/>
    </location>
</feature>
<dbReference type="SUPFAM" id="SSF53955">
    <property type="entry name" value="Lysozyme-like"/>
    <property type="match status" value="1"/>
</dbReference>
<evidence type="ECO:0000256" key="11">
    <source>
        <dbReference type="ARBA" id="ARBA00022960"/>
    </source>
</evidence>
<evidence type="ECO:0000256" key="14">
    <source>
        <dbReference type="ARBA" id="ARBA00023268"/>
    </source>
</evidence>
<dbReference type="Gene3D" id="1.10.3810.10">
    <property type="entry name" value="Biosynthetic peptidoglycan transglycosylase-like"/>
    <property type="match status" value="1"/>
</dbReference>
<gene>
    <name evidence="22" type="ORF">SAMN05660413_01149</name>
</gene>
<keyword evidence="8" id="KW-0328">Glycosyltransferase</keyword>
<keyword evidence="7" id="KW-0645">Protease</keyword>
<comment type="catalytic activity">
    <reaction evidence="17">
        <text>[GlcNAc-(1-&gt;4)-Mur2Ac(oyl-L-Ala-gamma-D-Glu-L-Lys-D-Ala-D-Ala)](n)-di-trans,octa-cis-undecaprenyl diphosphate + beta-D-GlcNAc-(1-&gt;4)-Mur2Ac(oyl-L-Ala-gamma-D-Glu-L-Lys-D-Ala-D-Ala)-di-trans,octa-cis-undecaprenyl diphosphate = [GlcNAc-(1-&gt;4)-Mur2Ac(oyl-L-Ala-gamma-D-Glu-L-Lys-D-Ala-D-Ala)](n+1)-di-trans,octa-cis-undecaprenyl diphosphate + di-trans,octa-cis-undecaprenyl diphosphate + H(+)</text>
        <dbReference type="Rhea" id="RHEA:23708"/>
        <dbReference type="Rhea" id="RHEA-COMP:9602"/>
        <dbReference type="Rhea" id="RHEA-COMP:9603"/>
        <dbReference type="ChEBI" id="CHEBI:15378"/>
        <dbReference type="ChEBI" id="CHEBI:58405"/>
        <dbReference type="ChEBI" id="CHEBI:60033"/>
        <dbReference type="ChEBI" id="CHEBI:78435"/>
        <dbReference type="EC" id="2.4.99.28"/>
    </reaction>
</comment>
<protein>
    <submittedName>
        <fullName evidence="22">Penicillin-binding protein 1A</fullName>
    </submittedName>
</protein>
<dbReference type="GO" id="GO:0008360">
    <property type="term" value="P:regulation of cell shape"/>
    <property type="evidence" value="ECO:0007669"/>
    <property type="project" value="UniProtKB-KW"/>
</dbReference>
<evidence type="ECO:0000256" key="18">
    <source>
        <dbReference type="SAM" id="MobiDB-lite"/>
    </source>
</evidence>
<keyword evidence="15" id="KW-0961">Cell wall biogenesis/degradation</keyword>
<keyword evidence="12" id="KW-0573">Peptidoglycan synthesis</keyword>
<feature type="compositionally biased region" description="Low complexity" evidence="18">
    <location>
        <begin position="762"/>
        <end position="771"/>
    </location>
</feature>
<dbReference type="Gene3D" id="3.40.710.10">
    <property type="entry name" value="DD-peptidase/beta-lactamase superfamily"/>
    <property type="match status" value="2"/>
</dbReference>
<feature type="region of interest" description="Disordered" evidence="18">
    <location>
        <begin position="731"/>
        <end position="771"/>
    </location>
</feature>
<comment type="catalytic activity">
    <reaction evidence="16">
        <text>Preferential cleavage: (Ac)2-L-Lys-D-Ala-|-D-Ala. Also transpeptidation of peptidyl-alanyl moieties that are N-acyl substituents of D-alanine.</text>
        <dbReference type="EC" id="3.4.16.4"/>
    </reaction>
</comment>
<evidence type="ECO:0000256" key="7">
    <source>
        <dbReference type="ARBA" id="ARBA00022670"/>
    </source>
</evidence>
<evidence type="ECO:0000256" key="10">
    <source>
        <dbReference type="ARBA" id="ARBA00022801"/>
    </source>
</evidence>
<feature type="domain" description="Glycosyl transferase family 51" evidence="21">
    <location>
        <begin position="65"/>
        <end position="244"/>
    </location>
</feature>
<keyword evidence="13 19" id="KW-0472">Membrane</keyword>
<evidence type="ECO:0000259" key="20">
    <source>
        <dbReference type="Pfam" id="PF00905"/>
    </source>
</evidence>
<dbReference type="Proteomes" id="UP000199153">
    <property type="component" value="Unassembled WGS sequence"/>
</dbReference>
<evidence type="ECO:0000256" key="1">
    <source>
        <dbReference type="ARBA" id="ARBA00004236"/>
    </source>
</evidence>
<dbReference type="SUPFAM" id="SSF56601">
    <property type="entry name" value="beta-lactamase/transpeptidase-like"/>
    <property type="match status" value="1"/>
</dbReference>
<feature type="transmembrane region" description="Helical" evidence="19">
    <location>
        <begin position="15"/>
        <end position="39"/>
    </location>
</feature>
<keyword evidence="14" id="KW-0511">Multifunctional enzyme</keyword>
<keyword evidence="23" id="KW-1185">Reference proteome</keyword>
<feature type="domain" description="Penicillin-binding protein transpeptidase" evidence="20">
    <location>
        <begin position="419"/>
        <end position="657"/>
    </location>
</feature>
<dbReference type="InterPro" id="IPR001264">
    <property type="entry name" value="Glyco_trans_51"/>
</dbReference>
<dbReference type="STRING" id="287099.SAMN05660413_01149"/>
<dbReference type="Pfam" id="PF00912">
    <property type="entry name" value="Transgly"/>
    <property type="match status" value="1"/>
</dbReference>
<dbReference type="RefSeq" id="WP_245760390.1">
    <property type="nucleotide sequence ID" value="NZ_FOVL01000005.1"/>
</dbReference>
<comment type="subcellular location">
    <subcellularLocation>
        <location evidence="1">Cell membrane</location>
    </subcellularLocation>
</comment>
<dbReference type="AlphaFoldDB" id="A0A1I4Z772"/>
<evidence type="ECO:0000256" key="4">
    <source>
        <dbReference type="ARBA" id="ARBA00007739"/>
    </source>
</evidence>
<dbReference type="GO" id="GO:0006508">
    <property type="term" value="P:proteolysis"/>
    <property type="evidence" value="ECO:0007669"/>
    <property type="project" value="UniProtKB-KW"/>
</dbReference>
<comment type="similarity">
    <text evidence="4">In the N-terminal section; belongs to the glycosyltransferase 51 family.</text>
</comment>
<sequence length="771" mass="87152">MSLLLKIKNSPKLKLGLIIIGSLVALGILFFASIYFGAWGKLPSSKELSELQQSRATQVLSSEGELIGKFFIHDRQPVKYEEFPQHLIDALIATEDVRFYNHSGIDSRSLMRVFFKSILLQDESAGGGSTITLQLAKNIYGRKDYGFLGIVVNKFQEVVIANRLEKTYDKEDIIRLYFNTVPFSDNTFGIESASMKFFGKHTSELNVEESAVLVGMLKASHYYNPRIFPERSKQRRNVVLSQMEKYGFISEEKEKEAQETELVLNYKNYGHDKGLAPYFREQVRKDVSKVLDTLKNKDGKKYNIYRDGLIVHTTLNYRMQELAEESMQEHMAALQEQHEKSYGKATPWKRNPKILEDAIKRSRPYKTLENEGLSEEEIMAELDKTQPMELFEYNGSITKTASVKDSIEHYLKFLNSGMLAVEPGTGAVQAWVGGIDYRYFQYDHVSQSKRQVGSTFKPIVYSAALENGIEPCTYFSAREVTYEGGWTPSNSGSDEDDPHMNYNMKEALSQSMNTIAVKVLMEAGIGNVINQARRMGIESEIPSVPSIALGTASMSLAELTTAFTPFVNDGNYSEPFYITKIEDGNGNLLAEFKPTNGTSPALSETNRQVMVEMMKATVNEGTAYRLRNTYGLRNDIAGKTGTTQNNKDGWFVGMTPNLVTVTWVGSDDHRIGFSNTSIGQGANSALPVFGKLMQKMNAEPQFKEVTQARFPVSAEVIEMMDCKPEKRDGFFKRLFGKNDQNDERNKRTEKQEEKKEKKGFFKRLFGGKKNN</sequence>
<accession>A0A1I4Z772</accession>
<dbReference type="GO" id="GO:0030288">
    <property type="term" value="C:outer membrane-bounded periplasmic space"/>
    <property type="evidence" value="ECO:0007669"/>
    <property type="project" value="TreeGrafter"/>
</dbReference>
<keyword evidence="10" id="KW-0378">Hydrolase</keyword>
<dbReference type="InterPro" id="IPR036950">
    <property type="entry name" value="PBP_transglycosylase"/>
</dbReference>